<keyword evidence="4 7" id="KW-0812">Transmembrane</keyword>
<name>A0A2K0TMU6_9HYPO</name>
<feature type="domain" description="Major facilitator superfamily (MFS) profile" evidence="8">
    <location>
        <begin position="1"/>
        <end position="67"/>
    </location>
</feature>
<dbReference type="Proteomes" id="UP000236546">
    <property type="component" value="Unassembled WGS sequence"/>
</dbReference>
<sequence length="141" mass="15701">MGETFALRTRAKQAALATASNWLGNFMIGVLTPEAARSIDFRFGFVLASANLIAGALVYFFLYESTLLSLESVDIMYSIHGLYPWESRSWVPPGYVTRRERDEEHFRRMSISAATNISSVTQEMVDMVNNDVVAKPKAAAV</sequence>
<evidence type="ECO:0000256" key="3">
    <source>
        <dbReference type="ARBA" id="ARBA00022597"/>
    </source>
</evidence>
<dbReference type="OrthoDB" id="5141738at2759"/>
<evidence type="ECO:0000256" key="7">
    <source>
        <dbReference type="SAM" id="Phobius"/>
    </source>
</evidence>
<evidence type="ECO:0000256" key="1">
    <source>
        <dbReference type="ARBA" id="ARBA00004141"/>
    </source>
</evidence>
<accession>A0A2K0TMU6</accession>
<feature type="transmembrane region" description="Helical" evidence="7">
    <location>
        <begin position="41"/>
        <end position="62"/>
    </location>
</feature>
<keyword evidence="3" id="KW-0762">Sugar transport</keyword>
<keyword evidence="3" id="KW-0813">Transport</keyword>
<dbReference type="EMBL" id="MTYH01000014">
    <property type="protein sequence ID" value="PNP46850.1"/>
    <property type="molecule type" value="Genomic_DNA"/>
</dbReference>
<evidence type="ECO:0000256" key="5">
    <source>
        <dbReference type="ARBA" id="ARBA00022989"/>
    </source>
</evidence>
<dbReference type="PANTHER" id="PTHR48022">
    <property type="entry name" value="PLASTIDIC GLUCOSE TRANSPORTER 4"/>
    <property type="match status" value="1"/>
</dbReference>
<reference evidence="9 10" key="1">
    <citation type="submission" date="2017-02" db="EMBL/GenBank/DDBJ databases">
        <title>Genomes of Trichoderma spp. with biocontrol activity.</title>
        <authorList>
            <person name="Gardiner D."/>
            <person name="Kazan K."/>
            <person name="Vos C."/>
            <person name="Harvey P."/>
        </authorList>
    </citation>
    <scope>NUCLEOTIDE SEQUENCE [LARGE SCALE GENOMIC DNA]</scope>
    <source>
        <strain evidence="9 10">A5MH</strain>
    </source>
</reference>
<organism evidence="9 10">
    <name type="scientific">Trichoderma gamsii</name>
    <dbReference type="NCBI Taxonomy" id="398673"/>
    <lineage>
        <taxon>Eukaryota</taxon>
        <taxon>Fungi</taxon>
        <taxon>Dikarya</taxon>
        <taxon>Ascomycota</taxon>
        <taxon>Pezizomycotina</taxon>
        <taxon>Sordariomycetes</taxon>
        <taxon>Hypocreomycetidae</taxon>
        <taxon>Hypocreales</taxon>
        <taxon>Hypocreaceae</taxon>
        <taxon>Trichoderma</taxon>
    </lineage>
</organism>
<dbReference type="InterPro" id="IPR020846">
    <property type="entry name" value="MFS_dom"/>
</dbReference>
<keyword evidence="6 7" id="KW-0472">Membrane</keyword>
<evidence type="ECO:0000259" key="8">
    <source>
        <dbReference type="PROSITE" id="PS50850"/>
    </source>
</evidence>
<gene>
    <name evidence="9" type="ORF">TGAMA5MH_01802</name>
</gene>
<dbReference type="PANTHER" id="PTHR48022:SF75">
    <property type="entry name" value="GALACTOSE TRANSPORTER-RELATED"/>
    <property type="match status" value="1"/>
</dbReference>
<dbReference type="AlphaFoldDB" id="A0A2K0TMU6"/>
<dbReference type="Gene3D" id="1.20.1250.20">
    <property type="entry name" value="MFS general substrate transporter like domains"/>
    <property type="match status" value="1"/>
</dbReference>
<dbReference type="Pfam" id="PF00083">
    <property type="entry name" value="Sugar_tr"/>
    <property type="match status" value="1"/>
</dbReference>
<dbReference type="PROSITE" id="PS50850">
    <property type="entry name" value="MFS"/>
    <property type="match status" value="1"/>
</dbReference>
<dbReference type="InterPro" id="IPR050360">
    <property type="entry name" value="MFS_Sugar_Transporters"/>
</dbReference>
<comment type="subcellular location">
    <subcellularLocation>
        <location evidence="1">Membrane</location>
        <topology evidence="1">Multi-pass membrane protein</topology>
    </subcellularLocation>
</comment>
<evidence type="ECO:0000313" key="10">
    <source>
        <dbReference type="Proteomes" id="UP000236546"/>
    </source>
</evidence>
<protein>
    <recommendedName>
        <fullName evidence="8">Major facilitator superfamily (MFS) profile domain-containing protein</fullName>
    </recommendedName>
</protein>
<dbReference type="InterPro" id="IPR036259">
    <property type="entry name" value="MFS_trans_sf"/>
</dbReference>
<comment type="caution">
    <text evidence="9">The sequence shown here is derived from an EMBL/GenBank/DDBJ whole genome shotgun (WGS) entry which is preliminary data.</text>
</comment>
<evidence type="ECO:0000313" key="9">
    <source>
        <dbReference type="EMBL" id="PNP46850.1"/>
    </source>
</evidence>
<proteinExistence type="inferred from homology"/>
<dbReference type="GO" id="GO:0005886">
    <property type="term" value="C:plasma membrane"/>
    <property type="evidence" value="ECO:0007669"/>
    <property type="project" value="TreeGrafter"/>
</dbReference>
<dbReference type="InterPro" id="IPR005828">
    <property type="entry name" value="MFS_sugar_transport-like"/>
</dbReference>
<comment type="similarity">
    <text evidence="2">Belongs to the major facilitator superfamily. Sugar transporter (TC 2.A.1.1) family.</text>
</comment>
<keyword evidence="5 7" id="KW-1133">Transmembrane helix</keyword>
<dbReference type="GO" id="GO:0005351">
    <property type="term" value="F:carbohydrate:proton symporter activity"/>
    <property type="evidence" value="ECO:0007669"/>
    <property type="project" value="TreeGrafter"/>
</dbReference>
<evidence type="ECO:0000256" key="6">
    <source>
        <dbReference type="ARBA" id="ARBA00023136"/>
    </source>
</evidence>
<evidence type="ECO:0000256" key="4">
    <source>
        <dbReference type="ARBA" id="ARBA00022692"/>
    </source>
</evidence>
<evidence type="ECO:0000256" key="2">
    <source>
        <dbReference type="ARBA" id="ARBA00010992"/>
    </source>
</evidence>